<evidence type="ECO:0000313" key="9">
    <source>
        <dbReference type="EMBL" id="PNW73986.1"/>
    </source>
</evidence>
<feature type="compositionally biased region" description="Low complexity" evidence="8">
    <location>
        <begin position="296"/>
        <end position="307"/>
    </location>
</feature>
<dbReference type="InterPro" id="IPR037218">
    <property type="entry name" value="PTPA_sf"/>
</dbReference>
<organism evidence="9 10">
    <name type="scientific">Chlamydomonas reinhardtii</name>
    <name type="common">Chlamydomonas smithii</name>
    <dbReference type="NCBI Taxonomy" id="3055"/>
    <lineage>
        <taxon>Eukaryota</taxon>
        <taxon>Viridiplantae</taxon>
        <taxon>Chlorophyta</taxon>
        <taxon>core chlorophytes</taxon>
        <taxon>Chlorophyceae</taxon>
        <taxon>CS clade</taxon>
        <taxon>Chlamydomonadales</taxon>
        <taxon>Chlamydomonadaceae</taxon>
        <taxon>Chlamydomonas</taxon>
    </lineage>
</organism>
<dbReference type="RefSeq" id="XP_042917533.1">
    <property type="nucleotide sequence ID" value="XM_043069558.1"/>
</dbReference>
<evidence type="ECO:0000256" key="3">
    <source>
        <dbReference type="ARBA" id="ARBA00011019"/>
    </source>
</evidence>
<dbReference type="CDD" id="cd04087">
    <property type="entry name" value="PTPA"/>
    <property type="match status" value="1"/>
</dbReference>
<dbReference type="Proteomes" id="UP000006906">
    <property type="component" value="Chromosome 13"/>
</dbReference>
<comment type="similarity">
    <text evidence="3 7">Belongs to the PTPA-type PPIase family.</text>
</comment>
<dbReference type="GO" id="GO:0007052">
    <property type="term" value="P:mitotic spindle organization"/>
    <property type="evidence" value="ECO:0000318"/>
    <property type="project" value="GO_Central"/>
</dbReference>
<dbReference type="InterPro" id="IPR043170">
    <property type="entry name" value="PTPA_C_lid"/>
</dbReference>
<feature type="region of interest" description="Disordered" evidence="8">
    <location>
        <begin position="288"/>
        <end position="380"/>
    </location>
</feature>
<feature type="compositionally biased region" description="Polar residues" evidence="8">
    <location>
        <begin position="19"/>
        <end position="33"/>
    </location>
</feature>
<dbReference type="GeneID" id="5719315"/>
<dbReference type="Gramene" id="PNW73986">
    <property type="protein sequence ID" value="PNW73986"/>
    <property type="gene ID" value="CHLRE_13g580650v5"/>
</dbReference>
<evidence type="ECO:0000256" key="8">
    <source>
        <dbReference type="SAM" id="MobiDB-lite"/>
    </source>
</evidence>
<dbReference type="InParanoid" id="A0A2K3D0C9"/>
<feature type="compositionally biased region" description="Low complexity" evidence="8">
    <location>
        <begin position="321"/>
        <end position="380"/>
    </location>
</feature>
<dbReference type="GO" id="GO:0003755">
    <property type="term" value="F:peptidyl-prolyl cis-trans isomerase activity"/>
    <property type="evidence" value="ECO:0000318"/>
    <property type="project" value="GO_Central"/>
</dbReference>
<keyword evidence="10" id="KW-1185">Reference proteome</keyword>
<dbReference type="EMBL" id="CM008974">
    <property type="protein sequence ID" value="PNW73986.1"/>
    <property type="molecule type" value="Genomic_DNA"/>
</dbReference>
<comment type="catalytic activity">
    <reaction evidence="1 7">
        <text>[protein]-peptidylproline (omega=180) = [protein]-peptidylproline (omega=0)</text>
        <dbReference type="Rhea" id="RHEA:16237"/>
        <dbReference type="Rhea" id="RHEA-COMP:10747"/>
        <dbReference type="Rhea" id="RHEA-COMP:10748"/>
        <dbReference type="ChEBI" id="CHEBI:83833"/>
        <dbReference type="ChEBI" id="CHEBI:83834"/>
        <dbReference type="EC" id="5.2.1.8"/>
    </reaction>
</comment>
<dbReference type="PANTHER" id="PTHR10012:SF0">
    <property type="entry name" value="SERINE_THREONINE-PROTEIN PHOSPHATASE 2A ACTIVATOR"/>
    <property type="match status" value="1"/>
</dbReference>
<evidence type="ECO:0000256" key="4">
    <source>
        <dbReference type="ARBA" id="ARBA00022490"/>
    </source>
</evidence>
<name>A0A2K3D0C9_CHLRE</name>
<dbReference type="Gene3D" id="1.20.120.1150">
    <property type="match status" value="1"/>
</dbReference>
<dbReference type="OrthoDB" id="16120at2759"/>
<comment type="subcellular location">
    <subcellularLocation>
        <location evidence="2 7">Cytoplasm</location>
    </subcellularLocation>
</comment>
<dbReference type="ExpressionAtlas" id="A0A2K3D0C9">
    <property type="expression patterns" value="baseline and differential"/>
</dbReference>
<evidence type="ECO:0000313" key="10">
    <source>
        <dbReference type="Proteomes" id="UP000006906"/>
    </source>
</evidence>
<keyword evidence="4 7" id="KW-0963">Cytoplasm</keyword>
<dbReference type="GO" id="GO:0005634">
    <property type="term" value="C:nucleus"/>
    <property type="evidence" value="ECO:0000318"/>
    <property type="project" value="GO_Central"/>
</dbReference>
<dbReference type="Pfam" id="PF03095">
    <property type="entry name" value="PTPA"/>
    <property type="match status" value="2"/>
</dbReference>
<dbReference type="InterPro" id="IPR004327">
    <property type="entry name" value="Phstyr_phstse_ac"/>
</dbReference>
<keyword evidence="6 7" id="KW-0413">Isomerase</keyword>
<dbReference type="PaxDb" id="3055-EDP09065"/>
<evidence type="ECO:0000256" key="1">
    <source>
        <dbReference type="ARBA" id="ARBA00000971"/>
    </source>
</evidence>
<dbReference type="SUPFAM" id="SSF140984">
    <property type="entry name" value="PTPA-like"/>
    <property type="match status" value="2"/>
</dbReference>
<evidence type="ECO:0000256" key="2">
    <source>
        <dbReference type="ARBA" id="ARBA00004496"/>
    </source>
</evidence>
<dbReference type="FunFam" id="1.20.120.1150:FF:000002">
    <property type="entry name" value="Serine/threonine-protein phosphatase 2A activator"/>
    <property type="match status" value="1"/>
</dbReference>
<dbReference type="PANTHER" id="PTHR10012">
    <property type="entry name" value="SERINE/THREONINE-PROTEIN PHOSPHATASE 2A REGULATORY SUBUNIT B"/>
    <property type="match status" value="1"/>
</dbReference>
<dbReference type="FunCoup" id="A0A2K3D0C9">
    <property type="interactions" value="1895"/>
</dbReference>
<dbReference type="AlphaFoldDB" id="A0A2K3D0C9"/>
<dbReference type="GO" id="GO:0000159">
    <property type="term" value="C:protein phosphatase type 2A complex"/>
    <property type="evidence" value="ECO:0000318"/>
    <property type="project" value="GO_Central"/>
</dbReference>
<dbReference type="GO" id="GO:0005737">
    <property type="term" value="C:cytoplasm"/>
    <property type="evidence" value="ECO:0000318"/>
    <property type="project" value="GO_Central"/>
</dbReference>
<dbReference type="GO" id="GO:0008160">
    <property type="term" value="F:protein tyrosine phosphatase activator activity"/>
    <property type="evidence" value="ECO:0000318"/>
    <property type="project" value="GO_Central"/>
</dbReference>
<dbReference type="EC" id="5.2.1.8" evidence="7"/>
<reference evidence="9 10" key="1">
    <citation type="journal article" date="2007" name="Science">
        <title>The Chlamydomonas genome reveals the evolution of key animal and plant functions.</title>
        <authorList>
            <person name="Merchant S.S."/>
            <person name="Prochnik S.E."/>
            <person name="Vallon O."/>
            <person name="Harris E.H."/>
            <person name="Karpowicz S.J."/>
            <person name="Witman G.B."/>
            <person name="Terry A."/>
            <person name="Salamov A."/>
            <person name="Fritz-Laylin L.K."/>
            <person name="Marechal-Drouard L."/>
            <person name="Marshall W.F."/>
            <person name="Qu L.H."/>
            <person name="Nelson D.R."/>
            <person name="Sanderfoot A.A."/>
            <person name="Spalding M.H."/>
            <person name="Kapitonov V.V."/>
            <person name="Ren Q."/>
            <person name="Ferris P."/>
            <person name="Lindquist E."/>
            <person name="Shapiro H."/>
            <person name="Lucas S.M."/>
            <person name="Grimwood J."/>
            <person name="Schmutz J."/>
            <person name="Cardol P."/>
            <person name="Cerutti H."/>
            <person name="Chanfreau G."/>
            <person name="Chen C.L."/>
            <person name="Cognat V."/>
            <person name="Croft M.T."/>
            <person name="Dent R."/>
            <person name="Dutcher S."/>
            <person name="Fernandez E."/>
            <person name="Fukuzawa H."/>
            <person name="Gonzalez-Ballester D."/>
            <person name="Gonzalez-Halphen D."/>
            <person name="Hallmann A."/>
            <person name="Hanikenne M."/>
            <person name="Hippler M."/>
            <person name="Inwood W."/>
            <person name="Jabbari K."/>
            <person name="Kalanon M."/>
            <person name="Kuras R."/>
            <person name="Lefebvre P.A."/>
            <person name="Lemaire S.D."/>
            <person name="Lobanov A.V."/>
            <person name="Lohr M."/>
            <person name="Manuell A."/>
            <person name="Meier I."/>
            <person name="Mets L."/>
            <person name="Mittag M."/>
            <person name="Mittelmeier T."/>
            <person name="Moroney J.V."/>
            <person name="Moseley J."/>
            <person name="Napoli C."/>
            <person name="Nedelcu A.M."/>
            <person name="Niyogi K."/>
            <person name="Novoselov S.V."/>
            <person name="Paulsen I.T."/>
            <person name="Pazour G."/>
            <person name="Purton S."/>
            <person name="Ral J.P."/>
            <person name="Riano-Pachon D.M."/>
            <person name="Riekhof W."/>
            <person name="Rymarquis L."/>
            <person name="Schroda M."/>
            <person name="Stern D."/>
            <person name="Umen J."/>
            <person name="Willows R."/>
            <person name="Wilson N."/>
            <person name="Zimmer S.L."/>
            <person name="Allmer J."/>
            <person name="Balk J."/>
            <person name="Bisova K."/>
            <person name="Chen C.J."/>
            <person name="Elias M."/>
            <person name="Gendler K."/>
            <person name="Hauser C."/>
            <person name="Lamb M.R."/>
            <person name="Ledford H."/>
            <person name="Long J.C."/>
            <person name="Minagawa J."/>
            <person name="Page M.D."/>
            <person name="Pan J."/>
            <person name="Pootakham W."/>
            <person name="Roje S."/>
            <person name="Rose A."/>
            <person name="Stahlberg E."/>
            <person name="Terauchi A.M."/>
            <person name="Yang P."/>
            <person name="Ball S."/>
            <person name="Bowler C."/>
            <person name="Dieckmann C.L."/>
            <person name="Gladyshev V.N."/>
            <person name="Green P."/>
            <person name="Jorgensen R."/>
            <person name="Mayfield S."/>
            <person name="Mueller-Roeber B."/>
            <person name="Rajamani S."/>
            <person name="Sayre R.T."/>
            <person name="Brokstein P."/>
            <person name="Dubchak I."/>
            <person name="Goodstein D."/>
            <person name="Hornick L."/>
            <person name="Huang Y.W."/>
            <person name="Jhaveri J."/>
            <person name="Luo Y."/>
            <person name="Martinez D."/>
            <person name="Ngau W.C."/>
            <person name="Otillar B."/>
            <person name="Poliakov A."/>
            <person name="Porter A."/>
            <person name="Szajkowski L."/>
            <person name="Werner G."/>
            <person name="Zhou K."/>
            <person name="Grigoriev I.V."/>
            <person name="Rokhsar D.S."/>
            <person name="Grossman A.R."/>
        </authorList>
    </citation>
    <scope>NUCLEOTIDE SEQUENCE [LARGE SCALE GENOMIC DNA]</scope>
    <source>
        <strain evidence="10">CC-503</strain>
    </source>
</reference>
<feature type="region of interest" description="Disordered" evidence="8">
    <location>
        <begin position="1"/>
        <end position="71"/>
    </location>
</feature>
<accession>A0A2K3D0C9</accession>
<keyword evidence="5 7" id="KW-0697">Rotamase</keyword>
<feature type="compositionally biased region" description="Low complexity" evidence="8">
    <location>
        <begin position="53"/>
        <end position="71"/>
    </location>
</feature>
<evidence type="ECO:0000256" key="5">
    <source>
        <dbReference type="ARBA" id="ARBA00023110"/>
    </source>
</evidence>
<comment type="function">
    <text evidence="7">PPIases accelerate the folding of proteins. It catalyzes the cis-trans isomerization of proline imidic peptide bonds in oligopeptides.</text>
</comment>
<protein>
    <recommendedName>
        <fullName evidence="7">Serine/threonine-protein phosphatase 2A activator</fullName>
        <ecNumber evidence="7">5.2.1.8</ecNumber>
    </recommendedName>
    <alternativeName>
        <fullName evidence="7">Phosphotyrosyl phosphatase activator</fullName>
    </alternativeName>
</protein>
<gene>
    <name evidence="9" type="ORF">CHLRE_13g580650v5</name>
</gene>
<proteinExistence type="inferred from homology"/>
<dbReference type="KEGG" id="cre:CHLRE_13g580650v5"/>
<sequence>MTGTGHGHGHGGLDDSPGFPTSSPYHSKDTLSPTAAPWAHPVPRAPGAGSGSGSPSASGSGSGSSSSGLSPAGSLGLGGAALRLPGDNLITLPRLGADLSGGDAAAGATFSLSLMGGASGSMPAPGAGAAAMAAAAASAAAAAGPRKAPEAVIDAGAPRMPARVGAAGGGGAAGGYGFVPARKRIMTAEDLKRFLEGQTVKDLMAFILSINEAVQGKKAGLGPTGDPSYVPSPAVSRMCGLLDALGALVDAVPPEQQSLRYGNPAFRTWHAKLTERGPLLLAAVFPPDEEEGGAEGQQQQQQQEKAASVAPSGTQQGADTAAASGEAAAAAAPASAFAAEAEPEAGQAAGASTSEQAEAAAAPSSSSSQQQQQQQQQQQRRLPLRAAAVVELLPYLLDSFGNATRIDYGTGHETQFVALLYCLAKLGVFGEADRQGLGLVVFKQYLELMRKIQTTYWLEPAGSHGVWGLDDYQFLPFIWGAAQLIGHPMIKPKSIHNPDILEAYAGPYLYLGCIKFVKQVKKGPLAETSPMLNDVSCVPTWAKVNSGMIKMYQVEVLSKFPIMQHFFFGSLLPFE</sequence>
<evidence type="ECO:0000256" key="7">
    <source>
        <dbReference type="RuleBase" id="RU361210"/>
    </source>
</evidence>
<evidence type="ECO:0000256" key="6">
    <source>
        <dbReference type="ARBA" id="ARBA00023235"/>
    </source>
</evidence>
<dbReference type="STRING" id="3055.A0A2K3D0C9"/>